<proteinExistence type="predicted"/>
<comment type="caution">
    <text evidence="5">The sequence shown here is derived from an EMBL/GenBank/DDBJ whole genome shotgun (WGS) entry which is preliminary data.</text>
</comment>
<dbReference type="PROSITE" id="PS51017">
    <property type="entry name" value="CCT"/>
    <property type="match status" value="1"/>
</dbReference>
<comment type="subcellular location">
    <subcellularLocation>
        <location evidence="1 3">Nucleus</location>
    </subcellularLocation>
</comment>
<feature type="domain" description="CCT" evidence="4">
    <location>
        <begin position="170"/>
        <end position="212"/>
    </location>
</feature>
<accession>A0AAE1XYY6</accession>
<name>A0AAE1XYY6_9LAMI</name>
<dbReference type="PANTHER" id="PTHR31319:SF110">
    <property type="entry name" value="CCT MOTIF FAMILY PROTEIN"/>
    <property type="match status" value="1"/>
</dbReference>
<keyword evidence="2 3" id="KW-0539">Nucleus</keyword>
<reference evidence="5" key="1">
    <citation type="submission" date="2020-06" db="EMBL/GenBank/DDBJ databases">
        <authorList>
            <person name="Li T."/>
            <person name="Hu X."/>
            <person name="Zhang T."/>
            <person name="Song X."/>
            <person name="Zhang H."/>
            <person name="Dai N."/>
            <person name="Sheng W."/>
            <person name="Hou X."/>
            <person name="Wei L."/>
        </authorList>
    </citation>
    <scope>NUCLEOTIDE SEQUENCE</scope>
    <source>
        <strain evidence="5">3651</strain>
        <tissue evidence="5">Leaf</tissue>
    </source>
</reference>
<dbReference type="GO" id="GO:0009909">
    <property type="term" value="P:regulation of flower development"/>
    <property type="evidence" value="ECO:0007669"/>
    <property type="project" value="InterPro"/>
</dbReference>
<protein>
    <recommendedName>
        <fullName evidence="4">CCT domain-containing protein</fullName>
    </recommendedName>
</protein>
<evidence type="ECO:0000256" key="1">
    <source>
        <dbReference type="ARBA" id="ARBA00004123"/>
    </source>
</evidence>
<evidence type="ECO:0000256" key="3">
    <source>
        <dbReference type="PROSITE-ProRule" id="PRU00357"/>
    </source>
</evidence>
<evidence type="ECO:0000256" key="2">
    <source>
        <dbReference type="ARBA" id="ARBA00023242"/>
    </source>
</evidence>
<evidence type="ECO:0000259" key="4">
    <source>
        <dbReference type="PROSITE" id="PS51017"/>
    </source>
</evidence>
<dbReference type="InterPro" id="IPR010402">
    <property type="entry name" value="CCT_domain"/>
</dbReference>
<dbReference type="GO" id="GO:0003700">
    <property type="term" value="F:DNA-binding transcription factor activity"/>
    <property type="evidence" value="ECO:0007669"/>
    <property type="project" value="TreeGrafter"/>
</dbReference>
<sequence>MSAASIFPRRSDNTTFCPELLGLPTPATTFSHPTTDQETLNMFNNMNTTTISSCTTTAPFMISSDTNSVASSSFPDQFAVPDHCLAALSSMQGFYDFAGSGCNYRSDQVFDEAGEDCRGLMAAAESWPTYYDMVAHNIWVEVQGAQGGKQVRKVEDPEMNKVGRYSVEERKDRILRYLKKRNNRNFNKTIKYACRKTLADKRVRIRGRFAKNNNERCEDIMHQNYSVMTNTSDHSYQQNNSSSFYVDDDESSSQMMMTMMMYGDEDWVQAAAMGGLVYLP</sequence>
<evidence type="ECO:0000313" key="5">
    <source>
        <dbReference type="EMBL" id="KAK4420595.1"/>
    </source>
</evidence>
<evidence type="ECO:0000313" key="6">
    <source>
        <dbReference type="Proteomes" id="UP001293254"/>
    </source>
</evidence>
<keyword evidence="6" id="KW-1185">Reference proteome</keyword>
<dbReference type="Pfam" id="PF06203">
    <property type="entry name" value="CCT"/>
    <property type="match status" value="1"/>
</dbReference>
<gene>
    <name evidence="5" type="ORF">Salat_2010000</name>
</gene>
<organism evidence="5 6">
    <name type="scientific">Sesamum alatum</name>
    <dbReference type="NCBI Taxonomy" id="300844"/>
    <lineage>
        <taxon>Eukaryota</taxon>
        <taxon>Viridiplantae</taxon>
        <taxon>Streptophyta</taxon>
        <taxon>Embryophyta</taxon>
        <taxon>Tracheophyta</taxon>
        <taxon>Spermatophyta</taxon>
        <taxon>Magnoliopsida</taxon>
        <taxon>eudicotyledons</taxon>
        <taxon>Gunneridae</taxon>
        <taxon>Pentapetalae</taxon>
        <taxon>asterids</taxon>
        <taxon>lamiids</taxon>
        <taxon>Lamiales</taxon>
        <taxon>Pedaliaceae</taxon>
        <taxon>Sesamum</taxon>
    </lineage>
</organism>
<dbReference type="AlphaFoldDB" id="A0AAE1XYY6"/>
<dbReference type="PANTHER" id="PTHR31319">
    <property type="entry name" value="ZINC FINGER PROTEIN CONSTANS-LIKE 4"/>
    <property type="match status" value="1"/>
</dbReference>
<dbReference type="EMBL" id="JACGWO010000008">
    <property type="protein sequence ID" value="KAK4420595.1"/>
    <property type="molecule type" value="Genomic_DNA"/>
</dbReference>
<dbReference type="Proteomes" id="UP001293254">
    <property type="component" value="Unassembled WGS sequence"/>
</dbReference>
<dbReference type="GO" id="GO:0005634">
    <property type="term" value="C:nucleus"/>
    <property type="evidence" value="ECO:0007669"/>
    <property type="project" value="UniProtKB-SubCell"/>
</dbReference>
<reference evidence="5" key="2">
    <citation type="journal article" date="2024" name="Plant">
        <title>Genomic evolution and insights into agronomic trait innovations of Sesamum species.</title>
        <authorList>
            <person name="Miao H."/>
            <person name="Wang L."/>
            <person name="Qu L."/>
            <person name="Liu H."/>
            <person name="Sun Y."/>
            <person name="Le M."/>
            <person name="Wang Q."/>
            <person name="Wei S."/>
            <person name="Zheng Y."/>
            <person name="Lin W."/>
            <person name="Duan Y."/>
            <person name="Cao H."/>
            <person name="Xiong S."/>
            <person name="Wang X."/>
            <person name="Wei L."/>
            <person name="Li C."/>
            <person name="Ma Q."/>
            <person name="Ju M."/>
            <person name="Zhao R."/>
            <person name="Li G."/>
            <person name="Mu C."/>
            <person name="Tian Q."/>
            <person name="Mei H."/>
            <person name="Zhang T."/>
            <person name="Gao T."/>
            <person name="Zhang H."/>
        </authorList>
    </citation>
    <scope>NUCLEOTIDE SEQUENCE</scope>
    <source>
        <strain evidence="5">3651</strain>
    </source>
</reference>
<dbReference type="InterPro" id="IPR045281">
    <property type="entry name" value="CONSTANS-like"/>
</dbReference>